<reference evidence="2" key="1">
    <citation type="submission" date="2020-07" db="EMBL/GenBank/DDBJ databases">
        <authorList>
            <person name="Lin J."/>
        </authorList>
    </citation>
    <scope>NUCLEOTIDE SEQUENCE</scope>
</reference>
<evidence type="ECO:0000313" key="2">
    <source>
        <dbReference type="EMBL" id="CAD1832683.1"/>
    </source>
</evidence>
<dbReference type="EMBL" id="LR862150">
    <property type="protein sequence ID" value="CAD1832683.1"/>
    <property type="molecule type" value="Genomic_DNA"/>
</dbReference>
<gene>
    <name evidence="2" type="ORF">CB5_LOCUS15894</name>
</gene>
<proteinExistence type="predicted"/>
<sequence length="119" mass="13302">MRNADFTLSTGTPLPEYRYPVQQVGVGGGFMNRPRVVLVYFGKAKDVKITKSALKTSPREQIVQNLHWSKIALGDRSLAGRDRFHPLMVAGFLMQPVPSREGPVPEREPNEKARNLAKS</sequence>
<name>A0A6V7PPT1_ANACO</name>
<protein>
    <submittedName>
        <fullName evidence="2">Uncharacterized protein</fullName>
    </submittedName>
</protein>
<feature type="region of interest" description="Disordered" evidence="1">
    <location>
        <begin position="98"/>
        <end position="119"/>
    </location>
</feature>
<organism evidence="2">
    <name type="scientific">Ananas comosus var. bracteatus</name>
    <name type="common">red pineapple</name>
    <dbReference type="NCBI Taxonomy" id="296719"/>
    <lineage>
        <taxon>Eukaryota</taxon>
        <taxon>Viridiplantae</taxon>
        <taxon>Streptophyta</taxon>
        <taxon>Embryophyta</taxon>
        <taxon>Tracheophyta</taxon>
        <taxon>Spermatophyta</taxon>
        <taxon>Magnoliopsida</taxon>
        <taxon>Liliopsida</taxon>
        <taxon>Poales</taxon>
        <taxon>Bromeliaceae</taxon>
        <taxon>Bromelioideae</taxon>
        <taxon>Ananas</taxon>
    </lineage>
</organism>
<accession>A0A6V7PPT1</accession>
<evidence type="ECO:0000256" key="1">
    <source>
        <dbReference type="SAM" id="MobiDB-lite"/>
    </source>
</evidence>
<dbReference type="AlphaFoldDB" id="A0A6V7PPT1"/>
<feature type="compositionally biased region" description="Basic and acidic residues" evidence="1">
    <location>
        <begin position="103"/>
        <end position="119"/>
    </location>
</feature>